<dbReference type="EMBL" id="JBDJPC010000010">
    <property type="protein sequence ID" value="KAL1490626.1"/>
    <property type="molecule type" value="Genomic_DNA"/>
</dbReference>
<sequence>MDVRETGSWQNIAIGNVEKAVTTQTPHNRFTDCNKKFRIYALKDNKVPVDFLAQLRLYASSLKLLSAKAT</sequence>
<dbReference type="AlphaFoldDB" id="A0ABD1E7H9"/>
<protein>
    <submittedName>
        <fullName evidence="1">Uncharacterized protein</fullName>
    </submittedName>
</protein>
<evidence type="ECO:0000313" key="1">
    <source>
        <dbReference type="EMBL" id="KAL1490626.1"/>
    </source>
</evidence>
<dbReference type="Proteomes" id="UP001566132">
    <property type="component" value="Unassembled WGS sequence"/>
</dbReference>
<accession>A0ABD1E7H9</accession>
<proteinExistence type="predicted"/>
<name>A0ABD1E7H9_HYPHA</name>
<comment type="caution">
    <text evidence="1">The sequence shown here is derived from an EMBL/GenBank/DDBJ whole genome shotgun (WGS) entry which is preliminary data.</text>
</comment>
<reference evidence="1 2" key="1">
    <citation type="submission" date="2024-05" db="EMBL/GenBank/DDBJ databases">
        <title>Genetic variation in Jamaican populations of the coffee berry borer (Hypothenemus hampei).</title>
        <authorList>
            <person name="Errbii M."/>
            <person name="Myrie A."/>
        </authorList>
    </citation>
    <scope>NUCLEOTIDE SEQUENCE [LARGE SCALE GENOMIC DNA]</scope>
    <source>
        <strain evidence="1">JA-Hopewell-2020-01-JO</strain>
        <tissue evidence="1">Whole body</tissue>
    </source>
</reference>
<organism evidence="1 2">
    <name type="scientific">Hypothenemus hampei</name>
    <name type="common">Coffee berry borer</name>
    <dbReference type="NCBI Taxonomy" id="57062"/>
    <lineage>
        <taxon>Eukaryota</taxon>
        <taxon>Metazoa</taxon>
        <taxon>Ecdysozoa</taxon>
        <taxon>Arthropoda</taxon>
        <taxon>Hexapoda</taxon>
        <taxon>Insecta</taxon>
        <taxon>Pterygota</taxon>
        <taxon>Neoptera</taxon>
        <taxon>Endopterygota</taxon>
        <taxon>Coleoptera</taxon>
        <taxon>Polyphaga</taxon>
        <taxon>Cucujiformia</taxon>
        <taxon>Curculionidae</taxon>
        <taxon>Scolytinae</taxon>
        <taxon>Hypothenemus</taxon>
    </lineage>
</organism>
<keyword evidence="2" id="KW-1185">Reference proteome</keyword>
<gene>
    <name evidence="1" type="ORF">ABEB36_013287</name>
</gene>
<evidence type="ECO:0000313" key="2">
    <source>
        <dbReference type="Proteomes" id="UP001566132"/>
    </source>
</evidence>